<evidence type="ECO:0000313" key="2">
    <source>
        <dbReference type="EMBL" id="MED6284671.1"/>
    </source>
</evidence>
<comment type="caution">
    <text evidence="2">The sequence shown here is derived from an EMBL/GenBank/DDBJ whole genome shotgun (WGS) entry which is preliminary data.</text>
</comment>
<organism evidence="2 3">
    <name type="scientific">Characodon lateralis</name>
    <dbReference type="NCBI Taxonomy" id="208331"/>
    <lineage>
        <taxon>Eukaryota</taxon>
        <taxon>Metazoa</taxon>
        <taxon>Chordata</taxon>
        <taxon>Craniata</taxon>
        <taxon>Vertebrata</taxon>
        <taxon>Euteleostomi</taxon>
        <taxon>Actinopterygii</taxon>
        <taxon>Neopterygii</taxon>
        <taxon>Teleostei</taxon>
        <taxon>Neoteleostei</taxon>
        <taxon>Acanthomorphata</taxon>
        <taxon>Ovalentaria</taxon>
        <taxon>Atherinomorphae</taxon>
        <taxon>Cyprinodontiformes</taxon>
        <taxon>Goodeidae</taxon>
        <taxon>Characodon</taxon>
    </lineage>
</organism>
<dbReference type="EMBL" id="JAHUTJ010051267">
    <property type="protein sequence ID" value="MED6284671.1"/>
    <property type="molecule type" value="Genomic_DNA"/>
</dbReference>
<gene>
    <name evidence="2" type="ORF">CHARACLAT_021377</name>
</gene>
<evidence type="ECO:0008006" key="4">
    <source>
        <dbReference type="Google" id="ProtNLM"/>
    </source>
</evidence>
<keyword evidence="1" id="KW-1133">Transmembrane helix</keyword>
<accession>A0ABU7ED00</accession>
<keyword evidence="1" id="KW-0472">Membrane</keyword>
<keyword evidence="3" id="KW-1185">Reference proteome</keyword>
<protein>
    <recommendedName>
        <fullName evidence="4">Secreted protein</fullName>
    </recommendedName>
</protein>
<evidence type="ECO:0000256" key="1">
    <source>
        <dbReference type="SAM" id="Phobius"/>
    </source>
</evidence>
<sequence length="123" mass="13914">MGLLKYLSALLALVSLNFLLAIFHRFSIVGQASLLVNTYICVHWPLKHHLLLQSMLCESLQKTCFYMYAENIQLYISVPLHGPSLLHSLTRCAHSINEWMGQKVNADKTETIVFGPKNVSVLN</sequence>
<proteinExistence type="predicted"/>
<name>A0ABU7ED00_9TELE</name>
<reference evidence="2 3" key="1">
    <citation type="submission" date="2021-06" db="EMBL/GenBank/DDBJ databases">
        <authorList>
            <person name="Palmer J.M."/>
        </authorList>
    </citation>
    <scope>NUCLEOTIDE SEQUENCE [LARGE SCALE GENOMIC DNA]</scope>
    <source>
        <strain evidence="2 3">CL_MEX2019</strain>
        <tissue evidence="2">Muscle</tissue>
    </source>
</reference>
<dbReference type="Proteomes" id="UP001352852">
    <property type="component" value="Unassembled WGS sequence"/>
</dbReference>
<keyword evidence="1" id="KW-0812">Transmembrane</keyword>
<feature type="transmembrane region" description="Helical" evidence="1">
    <location>
        <begin position="6"/>
        <end position="23"/>
    </location>
</feature>
<evidence type="ECO:0000313" key="3">
    <source>
        <dbReference type="Proteomes" id="UP001352852"/>
    </source>
</evidence>